<sequence length="47" mass="5130">MAKKAICWKFARVENTGYARSTMLVLTPGLEDGVFPRALSTQPATAM</sequence>
<keyword evidence="2" id="KW-1185">Reference proteome</keyword>
<dbReference type="GeneID" id="17321852"/>
<gene>
    <name evidence="1" type="ORF">CHC_T00002754001</name>
</gene>
<reference evidence="2" key="1">
    <citation type="journal article" date="2013" name="Proc. Natl. Acad. Sci. U.S.A.">
        <title>Genome structure and metabolic features in the red seaweed Chondrus crispus shed light on evolution of the Archaeplastida.</title>
        <authorList>
            <person name="Collen J."/>
            <person name="Porcel B."/>
            <person name="Carre W."/>
            <person name="Ball S.G."/>
            <person name="Chaparro C."/>
            <person name="Tonon T."/>
            <person name="Barbeyron T."/>
            <person name="Michel G."/>
            <person name="Noel B."/>
            <person name="Valentin K."/>
            <person name="Elias M."/>
            <person name="Artiguenave F."/>
            <person name="Arun A."/>
            <person name="Aury J.M."/>
            <person name="Barbosa-Neto J.F."/>
            <person name="Bothwell J.H."/>
            <person name="Bouget F.Y."/>
            <person name="Brillet L."/>
            <person name="Cabello-Hurtado F."/>
            <person name="Capella-Gutierrez S."/>
            <person name="Charrier B."/>
            <person name="Cladiere L."/>
            <person name="Cock J.M."/>
            <person name="Coelho S.M."/>
            <person name="Colleoni C."/>
            <person name="Czjzek M."/>
            <person name="Da Silva C."/>
            <person name="Delage L."/>
            <person name="Denoeud F."/>
            <person name="Deschamps P."/>
            <person name="Dittami S.M."/>
            <person name="Gabaldon T."/>
            <person name="Gachon C.M."/>
            <person name="Groisillier A."/>
            <person name="Herve C."/>
            <person name="Jabbari K."/>
            <person name="Katinka M."/>
            <person name="Kloareg B."/>
            <person name="Kowalczyk N."/>
            <person name="Labadie K."/>
            <person name="Leblanc C."/>
            <person name="Lopez P.J."/>
            <person name="McLachlan D.H."/>
            <person name="Meslet-Cladiere L."/>
            <person name="Moustafa A."/>
            <person name="Nehr Z."/>
            <person name="Nyvall Collen P."/>
            <person name="Panaud O."/>
            <person name="Partensky F."/>
            <person name="Poulain J."/>
            <person name="Rensing S.A."/>
            <person name="Rousvoal S."/>
            <person name="Samson G."/>
            <person name="Symeonidi A."/>
            <person name="Weissenbach J."/>
            <person name="Zambounis A."/>
            <person name="Wincker P."/>
            <person name="Boyen C."/>
        </authorList>
    </citation>
    <scope>NUCLEOTIDE SEQUENCE [LARGE SCALE GENOMIC DNA]</scope>
    <source>
        <strain evidence="2">cv. Stackhouse</strain>
    </source>
</reference>
<protein>
    <submittedName>
        <fullName evidence="1">Uncharacterized protein</fullName>
    </submittedName>
</protein>
<dbReference type="Proteomes" id="UP000012073">
    <property type="component" value="Unassembled WGS sequence"/>
</dbReference>
<proteinExistence type="predicted"/>
<dbReference type="EMBL" id="HG001685">
    <property type="protein sequence ID" value="CDF34319.1"/>
    <property type="molecule type" value="Genomic_DNA"/>
</dbReference>
<organism evidence="1 2">
    <name type="scientific">Chondrus crispus</name>
    <name type="common">Carrageen Irish moss</name>
    <name type="synonym">Polymorpha crispa</name>
    <dbReference type="NCBI Taxonomy" id="2769"/>
    <lineage>
        <taxon>Eukaryota</taxon>
        <taxon>Rhodophyta</taxon>
        <taxon>Florideophyceae</taxon>
        <taxon>Rhodymeniophycidae</taxon>
        <taxon>Gigartinales</taxon>
        <taxon>Gigartinaceae</taxon>
        <taxon>Chondrus</taxon>
    </lineage>
</organism>
<accession>R7Q8G0</accession>
<dbReference type="KEGG" id="ccp:CHC_T00002754001"/>
<dbReference type="Gramene" id="CDF34319">
    <property type="protein sequence ID" value="CDF34319"/>
    <property type="gene ID" value="CHC_T00002754001"/>
</dbReference>
<name>R7Q8G0_CHOCR</name>
<dbReference type="RefSeq" id="XP_005714138.1">
    <property type="nucleotide sequence ID" value="XM_005714081.1"/>
</dbReference>
<evidence type="ECO:0000313" key="1">
    <source>
        <dbReference type="EMBL" id="CDF34319.1"/>
    </source>
</evidence>
<dbReference type="AlphaFoldDB" id="R7Q8G0"/>
<evidence type="ECO:0000313" key="2">
    <source>
        <dbReference type="Proteomes" id="UP000012073"/>
    </source>
</evidence>